<name>A0AC61PNB6_9FIRM</name>
<dbReference type="EMBL" id="FWXZ01000005">
    <property type="protein sequence ID" value="SMC75782.1"/>
    <property type="molecule type" value="Genomic_DNA"/>
</dbReference>
<evidence type="ECO:0000313" key="1">
    <source>
        <dbReference type="EMBL" id="SMC75782.1"/>
    </source>
</evidence>
<organism evidence="1 2">
    <name type="scientific">Aristaeella lactis</name>
    <dbReference type="NCBI Taxonomy" id="3046383"/>
    <lineage>
        <taxon>Bacteria</taxon>
        <taxon>Bacillati</taxon>
        <taxon>Bacillota</taxon>
        <taxon>Clostridia</taxon>
        <taxon>Eubacteriales</taxon>
        <taxon>Aristaeellaceae</taxon>
        <taxon>Aristaeella</taxon>
    </lineage>
</organism>
<accession>A0AC61PNB6</accession>
<protein>
    <submittedName>
        <fullName evidence="1">Cysteine-rich secretory protein family protein</fullName>
    </submittedName>
</protein>
<proteinExistence type="predicted"/>
<dbReference type="Proteomes" id="UP000192328">
    <property type="component" value="Unassembled WGS sequence"/>
</dbReference>
<reference evidence="1" key="1">
    <citation type="submission" date="2017-04" db="EMBL/GenBank/DDBJ databases">
        <authorList>
            <person name="Varghese N."/>
            <person name="Submissions S."/>
        </authorList>
    </citation>
    <scope>NUCLEOTIDE SEQUENCE</scope>
    <source>
        <strain evidence="1">WTE2008</strain>
    </source>
</reference>
<evidence type="ECO:0000313" key="2">
    <source>
        <dbReference type="Proteomes" id="UP000192328"/>
    </source>
</evidence>
<keyword evidence="2" id="KW-1185">Reference proteome</keyword>
<comment type="caution">
    <text evidence="1">The sequence shown here is derived from an EMBL/GenBank/DDBJ whole genome shotgun (WGS) entry which is preliminary data.</text>
</comment>
<gene>
    <name evidence="1" type="ORF">SAMN06297397_2334</name>
</gene>
<sequence>MNKFLRWMCALCAVCLMLSGLAVAEECGIGEAASRVPTTTTMSVEQAVLPATSAPASKGATTTAPASTGSSTNPLANENSTKGFVYRMYTTVLGREPDAVGFDYWVSKLEKGEVGAAEIVNGFFNSNEYIAMKKNNDAVVVDCYQAMLNRAPDAEGKDYWMARLNVGMTADAVCSGFVSSNEFIKLAAQYGIKTGKITLTKARDQSYVRTAFVYRLYKDCLDRDPEVDGLEYWCDKLNKGTGGTQIASGFVFSNEYKNRLADNDKFVEMLYRAILGRDSEPAGKKYWLDQLNFTISREKALNGFMTSNEFAAKCASAGLKVGKKIAEPDTSRDWKANILVLSLINTERAKAGLPALTTREDLWERVAKVRAQEVKKSFSHVRPNGTSCFTAYDEAGFPESYEAENIAFGYKNEKDVVNAWLNSVDHRASIMSTLYNTVATSLYAKTNWAQNFYAELGK</sequence>